<keyword evidence="1" id="KW-0812">Transmembrane</keyword>
<proteinExistence type="predicted"/>
<keyword evidence="1" id="KW-0472">Membrane</keyword>
<feature type="non-terminal residue" evidence="2">
    <location>
        <position position="31"/>
    </location>
</feature>
<protein>
    <submittedName>
        <fullName evidence="2">Uncharacterized protein</fullName>
    </submittedName>
</protein>
<accession>X1H2L3</accession>
<name>X1H2L3_9ZZZZ</name>
<organism evidence="2">
    <name type="scientific">marine sediment metagenome</name>
    <dbReference type="NCBI Taxonomy" id="412755"/>
    <lineage>
        <taxon>unclassified sequences</taxon>
        <taxon>metagenomes</taxon>
        <taxon>ecological metagenomes</taxon>
    </lineage>
</organism>
<dbReference type="EMBL" id="BARU01029217">
    <property type="protein sequence ID" value="GAH64406.1"/>
    <property type="molecule type" value="Genomic_DNA"/>
</dbReference>
<reference evidence="2" key="1">
    <citation type="journal article" date="2014" name="Front. Microbiol.">
        <title>High frequency of phylogenetically diverse reductive dehalogenase-homologous genes in deep subseafloor sedimentary metagenomes.</title>
        <authorList>
            <person name="Kawai M."/>
            <person name="Futagami T."/>
            <person name="Toyoda A."/>
            <person name="Takaki Y."/>
            <person name="Nishi S."/>
            <person name="Hori S."/>
            <person name="Arai W."/>
            <person name="Tsubouchi T."/>
            <person name="Morono Y."/>
            <person name="Uchiyama I."/>
            <person name="Ito T."/>
            <person name="Fujiyama A."/>
            <person name="Inagaki F."/>
            <person name="Takami H."/>
        </authorList>
    </citation>
    <scope>NUCLEOTIDE SEQUENCE</scope>
    <source>
        <strain evidence="2">Expedition CK06-06</strain>
    </source>
</reference>
<gene>
    <name evidence="2" type="ORF">S03H2_46521</name>
</gene>
<dbReference type="AlphaFoldDB" id="X1H2L3"/>
<evidence type="ECO:0000313" key="2">
    <source>
        <dbReference type="EMBL" id="GAH64406.1"/>
    </source>
</evidence>
<keyword evidence="1" id="KW-1133">Transmembrane helix</keyword>
<sequence>MQHTDYVGSYRKMVIYLAIPGAILLYTAVFA</sequence>
<feature type="transmembrane region" description="Helical" evidence="1">
    <location>
        <begin position="13"/>
        <end position="30"/>
    </location>
</feature>
<comment type="caution">
    <text evidence="2">The sequence shown here is derived from an EMBL/GenBank/DDBJ whole genome shotgun (WGS) entry which is preliminary data.</text>
</comment>
<evidence type="ECO:0000256" key="1">
    <source>
        <dbReference type="SAM" id="Phobius"/>
    </source>
</evidence>